<accession>A0A1D8IKI6</accession>
<organism evidence="2 3">
    <name type="scientific">Acidihalobacter yilgarnensis</name>
    <dbReference type="NCBI Taxonomy" id="2819280"/>
    <lineage>
        <taxon>Bacteria</taxon>
        <taxon>Pseudomonadati</taxon>
        <taxon>Pseudomonadota</taxon>
        <taxon>Gammaproteobacteria</taxon>
        <taxon>Chromatiales</taxon>
        <taxon>Ectothiorhodospiraceae</taxon>
        <taxon>Acidihalobacter</taxon>
    </lineage>
</organism>
<dbReference type="GO" id="GO:0004067">
    <property type="term" value="F:asparaginase activity"/>
    <property type="evidence" value="ECO:0007669"/>
    <property type="project" value="UniProtKB-UniRule"/>
</dbReference>
<dbReference type="Proteomes" id="UP000095401">
    <property type="component" value="Chromosome"/>
</dbReference>
<dbReference type="KEGG" id="aprs:BI364_02215"/>
<sequence>MHLQIFATGGTLDKVYYDALSDYRIGEPMATDILEEGRVDFTFTVASLIKKDSLELTDADRALVRARVEACPHRHIVVTHGTDTMTETAAALAGIAGKVIVFTGAMQPARFRNSDAAFNLGLAVGAVQSLPEGIYIAMSGRIFEADHVRKNREAGRFESTTDAPNQENP</sequence>
<keyword evidence="3" id="KW-1185">Reference proteome</keyword>
<proteinExistence type="predicted"/>
<dbReference type="PIRSF" id="PIRSF001220">
    <property type="entry name" value="L-ASNase_gatD"/>
    <property type="match status" value="1"/>
</dbReference>
<dbReference type="InterPro" id="IPR006034">
    <property type="entry name" value="Asparaginase/glutaminase-like"/>
</dbReference>
<dbReference type="PRINTS" id="PR00139">
    <property type="entry name" value="ASNGLNASE"/>
</dbReference>
<evidence type="ECO:0000259" key="1">
    <source>
        <dbReference type="Pfam" id="PF00710"/>
    </source>
</evidence>
<reference evidence="3" key="1">
    <citation type="submission" date="2016-09" db="EMBL/GenBank/DDBJ databases">
        <title>Acidihalobacter prosperus F5.</title>
        <authorList>
            <person name="Khaleque H.N."/>
            <person name="Ramsay J.P."/>
            <person name="Kaksonen A.H."/>
            <person name="Boxall N.J."/>
            <person name="Watkin E.L.J."/>
        </authorList>
    </citation>
    <scope>NUCLEOTIDE SEQUENCE [LARGE SCALE GENOMIC DNA]</scope>
    <source>
        <strain evidence="3">F5</strain>
    </source>
</reference>
<dbReference type="InterPro" id="IPR027474">
    <property type="entry name" value="L-asparaginase_N"/>
</dbReference>
<dbReference type="InterPro" id="IPR036152">
    <property type="entry name" value="Asp/glu_Ase-like_sf"/>
</dbReference>
<feature type="domain" description="L-asparaginase N-terminal" evidence="1">
    <location>
        <begin position="3"/>
        <end position="153"/>
    </location>
</feature>
<dbReference type="Pfam" id="PF00710">
    <property type="entry name" value="Asparaginase"/>
    <property type="match status" value="1"/>
</dbReference>
<gene>
    <name evidence="2" type="ORF">BI364_02215</name>
</gene>
<name>A0A1D8IKI6_9GAMM</name>
<dbReference type="PIRSF" id="PIRSF500176">
    <property type="entry name" value="L_ASNase"/>
    <property type="match status" value="1"/>
</dbReference>
<protein>
    <submittedName>
        <fullName evidence="2">Asparaginase</fullName>
    </submittedName>
</protein>
<evidence type="ECO:0000313" key="3">
    <source>
        <dbReference type="Proteomes" id="UP000095401"/>
    </source>
</evidence>
<evidence type="ECO:0000313" key="2">
    <source>
        <dbReference type="EMBL" id="AOU96979.1"/>
    </source>
</evidence>
<dbReference type="EMBL" id="CP017415">
    <property type="protein sequence ID" value="AOU96979.1"/>
    <property type="molecule type" value="Genomic_DNA"/>
</dbReference>
<dbReference type="InterPro" id="IPR037152">
    <property type="entry name" value="L-asparaginase_N_sf"/>
</dbReference>
<dbReference type="RefSeq" id="WP_070077371.1">
    <property type="nucleotide sequence ID" value="NZ_CP017415.1"/>
</dbReference>
<dbReference type="PROSITE" id="PS51732">
    <property type="entry name" value="ASN_GLN_ASE_3"/>
    <property type="match status" value="1"/>
</dbReference>
<dbReference type="SUPFAM" id="SSF53774">
    <property type="entry name" value="Glutaminase/Asparaginase"/>
    <property type="match status" value="1"/>
</dbReference>
<dbReference type="Gene3D" id="3.40.50.1170">
    <property type="entry name" value="L-asparaginase, N-terminal domain"/>
    <property type="match status" value="1"/>
</dbReference>
<dbReference type="AlphaFoldDB" id="A0A1D8IKI6"/>